<keyword evidence="3" id="KW-1185">Reference proteome</keyword>
<dbReference type="EMBL" id="JAMXLR010000004">
    <property type="protein sequence ID" value="MCO6042533.1"/>
    <property type="molecule type" value="Genomic_DNA"/>
</dbReference>
<evidence type="ECO:0008006" key="4">
    <source>
        <dbReference type="Google" id="ProtNLM"/>
    </source>
</evidence>
<reference evidence="2" key="1">
    <citation type="submission" date="2022-06" db="EMBL/GenBank/DDBJ databases">
        <title>Aeoliella straminimaris, a novel planctomycete from sediments.</title>
        <authorList>
            <person name="Vitorino I.R."/>
            <person name="Lage O.M."/>
        </authorList>
    </citation>
    <scope>NUCLEOTIDE SEQUENCE</scope>
    <source>
        <strain evidence="2">ICT_H6.2</strain>
    </source>
</reference>
<evidence type="ECO:0000313" key="3">
    <source>
        <dbReference type="Proteomes" id="UP001155241"/>
    </source>
</evidence>
<dbReference type="AlphaFoldDB" id="A0A9X2F6I3"/>
<proteinExistence type="predicted"/>
<name>A0A9X2F6I3_9BACT</name>
<evidence type="ECO:0000256" key="1">
    <source>
        <dbReference type="SAM" id="SignalP"/>
    </source>
</evidence>
<accession>A0A9X2F6I3</accession>
<feature type="signal peptide" evidence="1">
    <location>
        <begin position="1"/>
        <end position="24"/>
    </location>
</feature>
<keyword evidence="1" id="KW-0732">Signal</keyword>
<dbReference type="Gene3D" id="2.60.120.260">
    <property type="entry name" value="Galactose-binding domain-like"/>
    <property type="match status" value="1"/>
</dbReference>
<comment type="caution">
    <text evidence="2">The sequence shown here is derived from an EMBL/GenBank/DDBJ whole genome shotgun (WGS) entry which is preliminary data.</text>
</comment>
<organism evidence="2 3">
    <name type="scientific">Aeoliella straminimaris</name>
    <dbReference type="NCBI Taxonomy" id="2954799"/>
    <lineage>
        <taxon>Bacteria</taxon>
        <taxon>Pseudomonadati</taxon>
        <taxon>Planctomycetota</taxon>
        <taxon>Planctomycetia</taxon>
        <taxon>Pirellulales</taxon>
        <taxon>Lacipirellulaceae</taxon>
        <taxon>Aeoliella</taxon>
    </lineage>
</organism>
<dbReference type="InterPro" id="IPR008979">
    <property type="entry name" value="Galactose-bd-like_sf"/>
</dbReference>
<dbReference type="Proteomes" id="UP001155241">
    <property type="component" value="Unassembled WGS sequence"/>
</dbReference>
<gene>
    <name evidence="2" type="ORF">NG895_01300</name>
</gene>
<protein>
    <recommendedName>
        <fullName evidence="4">PEP-CTERM protein-sorting domain-containing protein</fullName>
    </recommendedName>
</protein>
<dbReference type="RefSeq" id="WP_252850634.1">
    <property type="nucleotide sequence ID" value="NZ_JAMXLR010000004.1"/>
</dbReference>
<evidence type="ECO:0000313" key="2">
    <source>
        <dbReference type="EMBL" id="MCO6042533.1"/>
    </source>
</evidence>
<feature type="chain" id="PRO_5040741908" description="PEP-CTERM protein-sorting domain-containing protein" evidence="1">
    <location>
        <begin position="25"/>
        <end position="219"/>
    </location>
</feature>
<dbReference type="SUPFAM" id="SSF49785">
    <property type="entry name" value="Galactose-binding domain-like"/>
    <property type="match status" value="1"/>
</dbReference>
<sequence length="219" mass="22651">MHLNHLATSLAVTAFAFAATTAHASIVLQPVGASTDMGTDSNGAFSTTNVIDQSGLSTSYTSLVTDFDAYIASNPTHDSAPSRNTWESVNPTGNFDFDLGGTYTISSFALWNVGQDAGSNIIDFTLFAANNSAFNSATNLGSFSADPNTGDVFTVSPDVFTFAPTSASFVRMQITANNGISLTAFGEAAFAATAVPEPASATVFAVLLGAVAFLRRRSA</sequence>